<evidence type="ECO:0000256" key="1">
    <source>
        <dbReference type="ARBA" id="ARBA00004479"/>
    </source>
</evidence>
<keyword evidence="7" id="KW-0430">Lectin</keyword>
<keyword evidence="5 21" id="KW-0812">Transmembrane</keyword>
<dbReference type="AlphaFoldDB" id="A0A7J7N5P0"/>
<comment type="catalytic activity">
    <reaction evidence="17 18">
        <text>L-seryl-[protein] + ATP = O-phospho-L-seryl-[protein] + ADP + H(+)</text>
        <dbReference type="Rhea" id="RHEA:17989"/>
        <dbReference type="Rhea" id="RHEA-COMP:9863"/>
        <dbReference type="Rhea" id="RHEA-COMP:11604"/>
        <dbReference type="ChEBI" id="CHEBI:15378"/>
        <dbReference type="ChEBI" id="CHEBI:29999"/>
        <dbReference type="ChEBI" id="CHEBI:30616"/>
        <dbReference type="ChEBI" id="CHEBI:83421"/>
        <dbReference type="ChEBI" id="CHEBI:456216"/>
        <dbReference type="EC" id="2.7.11.1"/>
    </reaction>
</comment>
<keyword evidence="2 18" id="KW-0723">Serine/threonine-protein kinase</keyword>
<dbReference type="InterPro" id="IPR008271">
    <property type="entry name" value="Ser/Thr_kinase_AS"/>
</dbReference>
<gene>
    <name evidence="26" type="ORF">GIB67_008357</name>
</gene>
<evidence type="ECO:0000259" key="23">
    <source>
        <dbReference type="PROSITE" id="PS50011"/>
    </source>
</evidence>
<dbReference type="CDD" id="cd14066">
    <property type="entry name" value="STKc_IRAK"/>
    <property type="match status" value="1"/>
</dbReference>
<dbReference type="PIRSF" id="PIRSF000641">
    <property type="entry name" value="SRK"/>
    <property type="match status" value="1"/>
</dbReference>
<evidence type="ECO:0000256" key="21">
    <source>
        <dbReference type="SAM" id="Phobius"/>
    </source>
</evidence>
<evidence type="ECO:0000256" key="10">
    <source>
        <dbReference type="ARBA" id="ARBA00022840"/>
    </source>
</evidence>
<keyword evidence="4 18" id="KW-0808">Transferase</keyword>
<dbReference type="GO" id="GO:0048544">
    <property type="term" value="P:recognition of pollen"/>
    <property type="evidence" value="ECO:0007669"/>
    <property type="project" value="InterPro"/>
</dbReference>
<dbReference type="Proteomes" id="UP000541444">
    <property type="component" value="Unassembled WGS sequence"/>
</dbReference>
<dbReference type="Pfam" id="PF00069">
    <property type="entry name" value="Pkinase"/>
    <property type="match status" value="1"/>
</dbReference>
<keyword evidence="27" id="KW-1185">Reference proteome</keyword>
<dbReference type="GO" id="GO:0005524">
    <property type="term" value="F:ATP binding"/>
    <property type="evidence" value="ECO:0007669"/>
    <property type="project" value="UniProtKB-UniRule"/>
</dbReference>
<evidence type="ECO:0000256" key="3">
    <source>
        <dbReference type="ARBA" id="ARBA00022553"/>
    </source>
</evidence>
<dbReference type="PANTHER" id="PTHR47974">
    <property type="entry name" value="OS07G0415500 PROTEIN"/>
    <property type="match status" value="1"/>
</dbReference>
<dbReference type="PROSITE" id="PS50948">
    <property type="entry name" value="PAN"/>
    <property type="match status" value="1"/>
</dbReference>
<dbReference type="CDD" id="cd00028">
    <property type="entry name" value="B_lectin"/>
    <property type="match status" value="1"/>
</dbReference>
<dbReference type="Pfam" id="PF01453">
    <property type="entry name" value="B_lectin"/>
    <property type="match status" value="1"/>
</dbReference>
<evidence type="ECO:0000256" key="9">
    <source>
        <dbReference type="ARBA" id="ARBA00022777"/>
    </source>
</evidence>
<evidence type="ECO:0000259" key="25">
    <source>
        <dbReference type="PROSITE" id="PS50948"/>
    </source>
</evidence>
<feature type="chain" id="PRO_5029670855" description="Receptor-like serine/threonine-protein kinase" evidence="22">
    <location>
        <begin position="28"/>
        <end position="879"/>
    </location>
</feature>
<evidence type="ECO:0000256" key="8">
    <source>
        <dbReference type="ARBA" id="ARBA00022741"/>
    </source>
</evidence>
<dbReference type="GO" id="GO:0030246">
    <property type="term" value="F:carbohydrate binding"/>
    <property type="evidence" value="ECO:0007669"/>
    <property type="project" value="UniProtKB-KW"/>
</dbReference>
<dbReference type="EC" id="2.7.11.1" evidence="18"/>
<keyword evidence="14" id="KW-0675">Receptor</keyword>
<accession>A0A7J7N5P0</accession>
<keyword evidence="6 22" id="KW-0732">Signal</keyword>
<evidence type="ECO:0000256" key="14">
    <source>
        <dbReference type="ARBA" id="ARBA00023170"/>
    </source>
</evidence>
<evidence type="ECO:0000256" key="13">
    <source>
        <dbReference type="ARBA" id="ARBA00023157"/>
    </source>
</evidence>
<evidence type="ECO:0000313" key="27">
    <source>
        <dbReference type="Proteomes" id="UP000541444"/>
    </source>
</evidence>
<dbReference type="InterPro" id="IPR000719">
    <property type="entry name" value="Prot_kinase_dom"/>
</dbReference>
<dbReference type="Gene3D" id="2.90.10.10">
    <property type="entry name" value="Bulb-type lectin domain"/>
    <property type="match status" value="1"/>
</dbReference>
<dbReference type="FunFam" id="1.10.510.10:FF:000248">
    <property type="entry name" value="S-receptor-like kinase 5"/>
    <property type="match status" value="1"/>
</dbReference>
<evidence type="ECO:0000256" key="22">
    <source>
        <dbReference type="SAM" id="SignalP"/>
    </source>
</evidence>
<sequence>MSTKILTSPFILFLTIFSILTIPSIESNTGSNSVLLDNRRFKHHYSSGIARKGLIFSTRKTNWGYPVGRNLDSGKNKSISRLLEVPSVLISGNLTFFSQNRTFELGFFSNNGGTNWYFGIWYGSIPIRTYVWVANRENPVRDVRAATVRLTERGRLRVAESGGFSVWETENVKRGVEAKLLDSGNLVLLSLEGEIVWQSFDFPADTWLPGMNITRYQSVTCWRSALDPSPGNYSLRLKQPEFGEFELVYNDEELYWSTGNWTGNAFASVPEMTVPYIYLFRFVNPFTPAASFGYDEMVFSPEDGGPPLTRFVVDSYGMLKQYTWSSQTENWNMFWFRPENDCHVYGLCGNLGYCGGGHSARPCECLSGFRPVDVLAWESGDFTSGCRPIGESLCDGNDGFEEVGRVSFDAPFNISVSASRSVCEQLCLKNCSCVGININEKNDVCMNLYGSMLNLRNMTGDSTEEKILYFRVGRGVGSKKNKWRRNVILIGGVCGVLVVLGFVVLLLLGLRKKRERGKKKEDNVFPATNLKVFSYKELYGATRGFKEEIGHGGFGVVFRGELSDLTKVAIKRLERPGGGEKEFRAEVCTIGNIQHVNLVHLRGFCSENSHRMLVYDYMPNGSLSMFIQRDGQSSQTHLSWDVRFRVAVGTARGLAYLHEACRDCIIHCDIKPENILLDDEFTAKVSDFGMAKLIGRDFSRVLTTMRGTLGYVAPEWLSGVAITAKADVYSYGMTLLEIIGGRRNVETTPPSATKEVAEKWFFPPWAARQVIEGNVAGVVDDRLVGQYNFVEAERMAMVAVWCIQDDESVRPTMSMVVKMLEGTVEVTVPPPPQLLQALVSGDSFRGVGNVSGQDSSTGAVCSDESNHVSGVSSSSAHKA</sequence>
<evidence type="ECO:0000256" key="19">
    <source>
        <dbReference type="PROSITE-ProRule" id="PRU10141"/>
    </source>
</evidence>
<dbReference type="OrthoDB" id="643280at2759"/>
<dbReference type="PROSITE" id="PS50927">
    <property type="entry name" value="BULB_LECTIN"/>
    <property type="match status" value="1"/>
</dbReference>
<dbReference type="PROSITE" id="PS00107">
    <property type="entry name" value="PROTEIN_KINASE_ATP"/>
    <property type="match status" value="1"/>
</dbReference>
<feature type="region of interest" description="Disordered" evidence="20">
    <location>
        <begin position="855"/>
        <end position="879"/>
    </location>
</feature>
<feature type="binding site" evidence="19">
    <location>
        <position position="571"/>
    </location>
    <ligand>
        <name>ATP</name>
        <dbReference type="ChEBI" id="CHEBI:30616"/>
    </ligand>
</feature>
<evidence type="ECO:0000256" key="11">
    <source>
        <dbReference type="ARBA" id="ARBA00022989"/>
    </source>
</evidence>
<feature type="domain" description="Apple" evidence="25">
    <location>
        <begin position="394"/>
        <end position="473"/>
    </location>
</feature>
<dbReference type="CDD" id="cd01098">
    <property type="entry name" value="PAN_AP_plant"/>
    <property type="match status" value="1"/>
</dbReference>
<evidence type="ECO:0000313" key="26">
    <source>
        <dbReference type="EMBL" id="KAF6162228.1"/>
    </source>
</evidence>
<dbReference type="Gene3D" id="1.10.510.10">
    <property type="entry name" value="Transferase(Phosphotransferase) domain 1"/>
    <property type="match status" value="1"/>
</dbReference>
<name>A0A7J7N5P0_9MAGN</name>
<feature type="signal peptide" evidence="22">
    <location>
        <begin position="1"/>
        <end position="27"/>
    </location>
</feature>
<evidence type="ECO:0000256" key="4">
    <source>
        <dbReference type="ARBA" id="ARBA00022679"/>
    </source>
</evidence>
<feature type="compositionally biased region" description="Low complexity" evidence="20">
    <location>
        <begin position="867"/>
        <end position="879"/>
    </location>
</feature>
<comment type="subcellular location">
    <subcellularLocation>
        <location evidence="1">Membrane</location>
        <topology evidence="1">Single-pass type I membrane protein</topology>
    </subcellularLocation>
</comment>
<dbReference type="PANTHER" id="PTHR47974:SF20">
    <property type="entry name" value="RECEPTOR-LIKE SERINE_THREONINE-PROTEIN KINASE"/>
    <property type="match status" value="1"/>
</dbReference>
<evidence type="ECO:0000256" key="5">
    <source>
        <dbReference type="ARBA" id="ARBA00022692"/>
    </source>
</evidence>
<evidence type="ECO:0000256" key="20">
    <source>
        <dbReference type="SAM" id="MobiDB-lite"/>
    </source>
</evidence>
<proteinExistence type="inferred from homology"/>
<dbReference type="InterPro" id="IPR011009">
    <property type="entry name" value="Kinase-like_dom_sf"/>
</dbReference>
<dbReference type="InterPro" id="IPR003609">
    <property type="entry name" value="Pan_app"/>
</dbReference>
<evidence type="ECO:0000256" key="17">
    <source>
        <dbReference type="ARBA" id="ARBA00048679"/>
    </source>
</evidence>
<dbReference type="InterPro" id="IPR001480">
    <property type="entry name" value="Bulb-type_lectin_dom"/>
</dbReference>
<evidence type="ECO:0000256" key="7">
    <source>
        <dbReference type="ARBA" id="ARBA00022734"/>
    </source>
</evidence>
<feature type="domain" description="Protein kinase" evidence="23">
    <location>
        <begin position="543"/>
        <end position="824"/>
    </location>
</feature>
<evidence type="ECO:0000259" key="24">
    <source>
        <dbReference type="PROSITE" id="PS50927"/>
    </source>
</evidence>
<dbReference type="GO" id="GO:0016020">
    <property type="term" value="C:membrane"/>
    <property type="evidence" value="ECO:0007669"/>
    <property type="project" value="UniProtKB-SubCell"/>
</dbReference>
<dbReference type="SMART" id="SM00108">
    <property type="entry name" value="B_lectin"/>
    <property type="match status" value="1"/>
</dbReference>
<dbReference type="SUPFAM" id="SSF51110">
    <property type="entry name" value="alpha-D-mannose-specific plant lectins"/>
    <property type="match status" value="1"/>
</dbReference>
<comment type="caution">
    <text evidence="26">The sequence shown here is derived from an EMBL/GenBank/DDBJ whole genome shotgun (WGS) entry which is preliminary data.</text>
</comment>
<dbReference type="InterPro" id="IPR000858">
    <property type="entry name" value="S_locus_glycoprot_dom"/>
</dbReference>
<keyword evidence="13" id="KW-1015">Disulfide bond</keyword>
<reference evidence="26 27" key="1">
    <citation type="journal article" date="2020" name="IScience">
        <title>Genome Sequencing of the Endangered Kingdonia uniflora (Circaeasteraceae, Ranunculales) Reveals Potential Mechanisms of Evolutionary Specialization.</title>
        <authorList>
            <person name="Sun Y."/>
            <person name="Deng T."/>
            <person name="Zhang A."/>
            <person name="Moore M.J."/>
            <person name="Landis J.B."/>
            <person name="Lin N."/>
            <person name="Zhang H."/>
            <person name="Zhang X."/>
            <person name="Huang J."/>
            <person name="Zhang X."/>
            <person name="Sun H."/>
            <person name="Wang H."/>
        </authorList>
    </citation>
    <scope>NUCLEOTIDE SEQUENCE [LARGE SCALE GENOMIC DNA]</scope>
    <source>
        <strain evidence="26">TB1705</strain>
        <tissue evidence="26">Leaf</tissue>
    </source>
</reference>
<organism evidence="26 27">
    <name type="scientific">Kingdonia uniflora</name>
    <dbReference type="NCBI Taxonomy" id="39325"/>
    <lineage>
        <taxon>Eukaryota</taxon>
        <taxon>Viridiplantae</taxon>
        <taxon>Streptophyta</taxon>
        <taxon>Embryophyta</taxon>
        <taxon>Tracheophyta</taxon>
        <taxon>Spermatophyta</taxon>
        <taxon>Magnoliopsida</taxon>
        <taxon>Ranunculales</taxon>
        <taxon>Circaeasteraceae</taxon>
        <taxon>Kingdonia</taxon>
    </lineage>
</organism>
<dbReference type="FunFam" id="3.30.200.20:FF:000178">
    <property type="entry name" value="serine/threonine-protein kinase PBS1-like"/>
    <property type="match status" value="1"/>
</dbReference>
<dbReference type="GO" id="GO:0004674">
    <property type="term" value="F:protein serine/threonine kinase activity"/>
    <property type="evidence" value="ECO:0007669"/>
    <property type="project" value="UniProtKB-KW"/>
</dbReference>
<protein>
    <recommendedName>
        <fullName evidence="18">Receptor-like serine/threonine-protein kinase</fullName>
        <ecNumber evidence="18">2.7.11.1</ecNumber>
    </recommendedName>
</protein>
<dbReference type="EMBL" id="JACGCM010001055">
    <property type="protein sequence ID" value="KAF6162228.1"/>
    <property type="molecule type" value="Genomic_DNA"/>
</dbReference>
<feature type="transmembrane region" description="Helical" evidence="21">
    <location>
        <begin position="487"/>
        <end position="510"/>
    </location>
</feature>
<dbReference type="PROSITE" id="PS00108">
    <property type="entry name" value="PROTEIN_KINASE_ST"/>
    <property type="match status" value="1"/>
</dbReference>
<keyword evidence="3" id="KW-0597">Phosphoprotein</keyword>
<dbReference type="PROSITE" id="PS50011">
    <property type="entry name" value="PROTEIN_KINASE_DOM"/>
    <property type="match status" value="1"/>
</dbReference>
<keyword evidence="15" id="KW-0325">Glycoprotein</keyword>
<dbReference type="InterPro" id="IPR017441">
    <property type="entry name" value="Protein_kinase_ATP_BS"/>
</dbReference>
<evidence type="ECO:0000256" key="2">
    <source>
        <dbReference type="ARBA" id="ARBA00022527"/>
    </source>
</evidence>
<evidence type="ECO:0000256" key="18">
    <source>
        <dbReference type="PIRNR" id="PIRNR000641"/>
    </source>
</evidence>
<feature type="domain" description="Bulb-type lectin" evidence="24">
    <location>
        <begin position="81"/>
        <end position="201"/>
    </location>
</feature>
<evidence type="ECO:0000256" key="16">
    <source>
        <dbReference type="ARBA" id="ARBA00047899"/>
    </source>
</evidence>
<keyword evidence="12 21" id="KW-0472">Membrane</keyword>
<keyword evidence="9 18" id="KW-0418">Kinase</keyword>
<dbReference type="InterPro" id="IPR024171">
    <property type="entry name" value="SRK-like_kinase"/>
</dbReference>
<keyword evidence="11 21" id="KW-1133">Transmembrane helix</keyword>
<dbReference type="SUPFAM" id="SSF56112">
    <property type="entry name" value="Protein kinase-like (PK-like)"/>
    <property type="match status" value="1"/>
</dbReference>
<comment type="catalytic activity">
    <reaction evidence="16 18">
        <text>L-threonyl-[protein] + ATP = O-phospho-L-threonyl-[protein] + ADP + H(+)</text>
        <dbReference type="Rhea" id="RHEA:46608"/>
        <dbReference type="Rhea" id="RHEA-COMP:11060"/>
        <dbReference type="Rhea" id="RHEA-COMP:11605"/>
        <dbReference type="ChEBI" id="CHEBI:15378"/>
        <dbReference type="ChEBI" id="CHEBI:30013"/>
        <dbReference type="ChEBI" id="CHEBI:30616"/>
        <dbReference type="ChEBI" id="CHEBI:61977"/>
        <dbReference type="ChEBI" id="CHEBI:456216"/>
        <dbReference type="EC" id="2.7.11.1"/>
    </reaction>
</comment>
<comment type="similarity">
    <text evidence="18">Belongs to the protein kinase superfamily. Ser/Thr protein kinase family.</text>
</comment>
<keyword evidence="10 18" id="KW-0067">ATP-binding</keyword>
<dbReference type="SMART" id="SM00220">
    <property type="entry name" value="S_TKc"/>
    <property type="match status" value="1"/>
</dbReference>
<dbReference type="Pfam" id="PF00954">
    <property type="entry name" value="S_locus_glycop"/>
    <property type="match status" value="1"/>
</dbReference>
<evidence type="ECO:0000256" key="6">
    <source>
        <dbReference type="ARBA" id="ARBA00022729"/>
    </source>
</evidence>
<evidence type="ECO:0000256" key="12">
    <source>
        <dbReference type="ARBA" id="ARBA00023136"/>
    </source>
</evidence>
<dbReference type="Gene3D" id="3.30.200.20">
    <property type="entry name" value="Phosphorylase Kinase, domain 1"/>
    <property type="match status" value="1"/>
</dbReference>
<evidence type="ECO:0000256" key="15">
    <source>
        <dbReference type="ARBA" id="ARBA00023180"/>
    </source>
</evidence>
<keyword evidence="8 18" id="KW-0547">Nucleotide-binding</keyword>
<dbReference type="InterPro" id="IPR036426">
    <property type="entry name" value="Bulb-type_lectin_dom_sf"/>
</dbReference>